<keyword evidence="3" id="KW-0963">Cytoplasm</keyword>
<keyword evidence="4" id="KW-0282">Flagellum</keyword>
<evidence type="ECO:0000256" key="9">
    <source>
        <dbReference type="ARBA" id="ARBA00046435"/>
    </source>
</evidence>
<accession>A0A1A8PC07</accession>
<dbReference type="Pfam" id="PF05914">
    <property type="entry name" value="RIB43A"/>
    <property type="match status" value="2"/>
</dbReference>
<dbReference type="EMBL" id="HAEH01006189">
    <property type="protein sequence ID" value="SBR78557.1"/>
    <property type="molecule type" value="Transcribed_RNA"/>
</dbReference>
<dbReference type="InterPro" id="IPR008805">
    <property type="entry name" value="RIB43A"/>
</dbReference>
<feature type="region of interest" description="Disordered" evidence="11">
    <location>
        <begin position="219"/>
        <end position="255"/>
    </location>
</feature>
<evidence type="ECO:0000256" key="5">
    <source>
        <dbReference type="ARBA" id="ARBA00023054"/>
    </source>
</evidence>
<dbReference type="AlphaFoldDB" id="A0A1A8PC07"/>
<evidence type="ECO:0000256" key="2">
    <source>
        <dbReference type="ARBA" id="ARBA00006875"/>
    </source>
</evidence>
<evidence type="ECO:0000256" key="8">
    <source>
        <dbReference type="ARBA" id="ARBA00023273"/>
    </source>
</evidence>
<comment type="similarity">
    <text evidence="2">Belongs to the RIB43A family.</text>
</comment>
<organism evidence="12">
    <name type="scientific">Nothobranchius rachovii</name>
    <name type="common">bluefin notho</name>
    <dbReference type="NCBI Taxonomy" id="451742"/>
    <lineage>
        <taxon>Eukaryota</taxon>
        <taxon>Metazoa</taxon>
        <taxon>Chordata</taxon>
        <taxon>Craniata</taxon>
        <taxon>Vertebrata</taxon>
        <taxon>Euteleostomi</taxon>
        <taxon>Actinopterygii</taxon>
        <taxon>Neopterygii</taxon>
        <taxon>Teleostei</taxon>
        <taxon>Neoteleostei</taxon>
        <taxon>Acanthomorphata</taxon>
        <taxon>Ovalentaria</taxon>
        <taxon>Atherinomorphae</taxon>
        <taxon>Cyprinodontiformes</taxon>
        <taxon>Nothobranchiidae</taxon>
        <taxon>Nothobranchius</taxon>
    </lineage>
</organism>
<name>A0A1A8PC07_9TELE</name>
<keyword evidence="6" id="KW-0969">Cilium</keyword>
<dbReference type="PANTHER" id="PTHR14517:SF10">
    <property type="entry name" value="RIB43A-LIKE WITH COILED-COILS PROTEIN 2"/>
    <property type="match status" value="1"/>
</dbReference>
<comment type="subunit">
    <text evidence="9">Microtubule inner protein component of sperm flagellar doublet microtubules.</text>
</comment>
<reference evidence="12" key="1">
    <citation type="submission" date="2016-05" db="EMBL/GenBank/DDBJ databases">
        <authorList>
            <person name="Lavstsen T."/>
            <person name="Jespersen J.S."/>
        </authorList>
    </citation>
    <scope>NUCLEOTIDE SEQUENCE</scope>
    <source>
        <tissue evidence="12">Brain</tissue>
    </source>
</reference>
<keyword evidence="7" id="KW-0206">Cytoskeleton</keyword>
<sequence length="348" mass="41425">MFNVELTSERIARELVEKRRKREAERQERIFNEKVRTIGVDVKALDMQVEEKKALEEAARTEEAARDAEDRRHNFEARVHQNRQKKKSREMEKAMVNYRHQHQMPSTRREFDLNDPDCYRKLDPGDAQMMLPGLVGEEQDSESRLKRQKEQLREWLLCQQKEHEEEMLRQKMEGWQYEQSRKEMHNLAVELHKLEMDRKKATAVAVKDYNLAAAEAKQIQEKEDNKESAGSQQHALDMVPGMCPSKDRREPPESLQQVIQFQKHQIEEKKRTELEKKQEGDLYNQIRLDSVHSALLMERQQKRLSKQLRRIQDSTNAQLAQTRRQQKPDIERGCIEDAFFSKFNTCSR</sequence>
<evidence type="ECO:0000256" key="11">
    <source>
        <dbReference type="SAM" id="MobiDB-lite"/>
    </source>
</evidence>
<evidence type="ECO:0000256" key="1">
    <source>
        <dbReference type="ARBA" id="ARBA00004611"/>
    </source>
</evidence>
<evidence type="ECO:0000256" key="7">
    <source>
        <dbReference type="ARBA" id="ARBA00023212"/>
    </source>
</evidence>
<dbReference type="PANTHER" id="PTHR14517">
    <property type="entry name" value="RIB43A-RELATED"/>
    <property type="match status" value="1"/>
</dbReference>
<proteinExistence type="inferred from homology"/>
<gene>
    <name evidence="12" type="primary">RIBC2</name>
</gene>
<evidence type="ECO:0000256" key="6">
    <source>
        <dbReference type="ARBA" id="ARBA00023069"/>
    </source>
</evidence>
<comment type="subcellular location">
    <subcellularLocation>
        <location evidence="1">Cytoplasm</location>
        <location evidence="1">Cytoskeleton</location>
        <location evidence="1">Flagellum axoneme</location>
    </subcellularLocation>
</comment>
<reference evidence="12" key="2">
    <citation type="submission" date="2016-06" db="EMBL/GenBank/DDBJ databases">
        <title>The genome of a short-lived fish provides insights into sex chromosome evolution and the genetic control of aging.</title>
        <authorList>
            <person name="Reichwald K."/>
            <person name="Felder M."/>
            <person name="Petzold A."/>
            <person name="Koch P."/>
            <person name="Groth M."/>
            <person name="Platzer M."/>
        </authorList>
    </citation>
    <scope>NUCLEOTIDE SEQUENCE</scope>
    <source>
        <tissue evidence="12">Brain</tissue>
    </source>
</reference>
<evidence type="ECO:0000256" key="10">
    <source>
        <dbReference type="SAM" id="Coils"/>
    </source>
</evidence>
<evidence type="ECO:0000256" key="3">
    <source>
        <dbReference type="ARBA" id="ARBA00022490"/>
    </source>
</evidence>
<feature type="coiled-coil region" evidence="10">
    <location>
        <begin position="8"/>
        <end position="85"/>
    </location>
</feature>
<keyword evidence="5 10" id="KW-0175">Coiled coil</keyword>
<evidence type="ECO:0000256" key="4">
    <source>
        <dbReference type="ARBA" id="ARBA00022846"/>
    </source>
</evidence>
<evidence type="ECO:0000313" key="12">
    <source>
        <dbReference type="EMBL" id="SBR78557.1"/>
    </source>
</evidence>
<protein>
    <submittedName>
        <fullName evidence="12">RIB43A domain with coiled-coils 2</fullName>
    </submittedName>
</protein>
<keyword evidence="8" id="KW-0966">Cell projection</keyword>